<comment type="caution">
    <text evidence="2">The sequence shown here is derived from an EMBL/GenBank/DDBJ whole genome shotgun (WGS) entry which is preliminary data.</text>
</comment>
<protein>
    <recommendedName>
        <fullName evidence="4">F-box domain-containing protein</fullName>
    </recommendedName>
</protein>
<sequence length="103" mass="11332">MSQAPDRLLPPDLIRAADLRLLLRHLNAEDLRSVAQSVTSDATDLMFAPEVCAAVSPVVLRLAHGRGSRLTISSGVSKLSWLAKHQRHQPGNPPRVTLSETWY</sequence>
<accession>A0ABS1U7L9</accession>
<reference evidence="2 3" key="1">
    <citation type="submission" date="2021-01" db="EMBL/GenBank/DDBJ databases">
        <title>Belnapia mucosa sp. nov. and Belnapia arida sp. nov., isolated from the Tabernas Desert (Almeria, Spain).</title>
        <authorList>
            <person name="Molina-Menor E."/>
            <person name="Vidal-Verdu A."/>
            <person name="Calonge A."/>
            <person name="Satari L."/>
            <person name="Pereto J."/>
            <person name="Porcar M."/>
        </authorList>
    </citation>
    <scope>NUCLEOTIDE SEQUENCE [LARGE SCALE GENOMIC DNA]</scope>
    <source>
        <strain evidence="2 3">T18</strain>
    </source>
</reference>
<evidence type="ECO:0000313" key="3">
    <source>
        <dbReference type="Proteomes" id="UP000660885"/>
    </source>
</evidence>
<name>A0ABS1U7L9_9PROT</name>
<dbReference type="Proteomes" id="UP000660885">
    <property type="component" value="Unassembled WGS sequence"/>
</dbReference>
<gene>
    <name evidence="2" type="ORF">JMJ56_21840</name>
</gene>
<organism evidence="2 3">
    <name type="scientific">Belnapia arida</name>
    <dbReference type="NCBI Taxonomy" id="2804533"/>
    <lineage>
        <taxon>Bacteria</taxon>
        <taxon>Pseudomonadati</taxon>
        <taxon>Pseudomonadota</taxon>
        <taxon>Alphaproteobacteria</taxon>
        <taxon>Acetobacterales</taxon>
        <taxon>Roseomonadaceae</taxon>
        <taxon>Belnapia</taxon>
    </lineage>
</organism>
<proteinExistence type="predicted"/>
<evidence type="ECO:0008006" key="4">
    <source>
        <dbReference type="Google" id="ProtNLM"/>
    </source>
</evidence>
<feature type="region of interest" description="Disordered" evidence="1">
    <location>
        <begin position="84"/>
        <end position="103"/>
    </location>
</feature>
<evidence type="ECO:0000313" key="2">
    <source>
        <dbReference type="EMBL" id="MBL6080663.1"/>
    </source>
</evidence>
<dbReference type="RefSeq" id="WP_202833897.1">
    <property type="nucleotide sequence ID" value="NZ_JAETWB010000016.1"/>
</dbReference>
<dbReference type="EMBL" id="JAETWB010000016">
    <property type="protein sequence ID" value="MBL6080663.1"/>
    <property type="molecule type" value="Genomic_DNA"/>
</dbReference>
<evidence type="ECO:0000256" key="1">
    <source>
        <dbReference type="SAM" id="MobiDB-lite"/>
    </source>
</evidence>
<keyword evidence="3" id="KW-1185">Reference proteome</keyword>